<feature type="transmembrane region" description="Helical" evidence="1">
    <location>
        <begin position="53"/>
        <end position="70"/>
    </location>
</feature>
<keyword evidence="3" id="KW-1185">Reference proteome</keyword>
<name>A0A562V6W1_9BACT</name>
<reference evidence="2 3" key="1">
    <citation type="submission" date="2019-07" db="EMBL/GenBank/DDBJ databases">
        <title>Genomic Encyclopedia of Archaeal and Bacterial Type Strains, Phase II (KMG-II): from individual species to whole genera.</title>
        <authorList>
            <person name="Goeker M."/>
        </authorList>
    </citation>
    <scope>NUCLEOTIDE SEQUENCE [LARGE SCALE GENOMIC DNA]</scope>
    <source>
        <strain evidence="2 3">ATCC BAA-1139</strain>
    </source>
</reference>
<organism evidence="2 3">
    <name type="scientific">Geobacter argillaceus</name>
    <dbReference type="NCBI Taxonomy" id="345631"/>
    <lineage>
        <taxon>Bacteria</taxon>
        <taxon>Pseudomonadati</taxon>
        <taxon>Thermodesulfobacteriota</taxon>
        <taxon>Desulfuromonadia</taxon>
        <taxon>Geobacterales</taxon>
        <taxon>Geobacteraceae</taxon>
        <taxon>Geobacter</taxon>
    </lineage>
</organism>
<evidence type="ECO:0000256" key="1">
    <source>
        <dbReference type="SAM" id="Phobius"/>
    </source>
</evidence>
<evidence type="ECO:0000313" key="2">
    <source>
        <dbReference type="EMBL" id="TWJ13636.1"/>
    </source>
</evidence>
<feature type="transmembrane region" description="Helical" evidence="1">
    <location>
        <begin position="24"/>
        <end position="47"/>
    </location>
</feature>
<proteinExistence type="predicted"/>
<accession>A0A562V6W1</accession>
<keyword evidence="1" id="KW-0812">Transmembrane</keyword>
<dbReference type="AlphaFoldDB" id="A0A562V6W1"/>
<evidence type="ECO:0000313" key="3">
    <source>
        <dbReference type="Proteomes" id="UP000319449"/>
    </source>
</evidence>
<dbReference type="EMBL" id="VLLN01000037">
    <property type="protein sequence ID" value="TWJ13636.1"/>
    <property type="molecule type" value="Genomic_DNA"/>
</dbReference>
<dbReference type="RefSeq" id="WP_145025638.1">
    <property type="nucleotide sequence ID" value="NZ_VLLN01000037.1"/>
</dbReference>
<keyword evidence="1" id="KW-0472">Membrane</keyword>
<dbReference type="Proteomes" id="UP000319449">
    <property type="component" value="Unassembled WGS sequence"/>
</dbReference>
<protein>
    <submittedName>
        <fullName evidence="2">Uncharacterized protein</fullName>
    </submittedName>
</protein>
<sequence>MSDSIKYYDAQQWLRERQPKRAKLPAVLVATVVPLLTSSISGLLVGLFFPKSFWYWAIGIASISLPYILMDRVQVRLYHGYVKGKPYWTLLKYAFSSTDYRPCYAPWWYWRWYYWW</sequence>
<comment type="caution">
    <text evidence="2">The sequence shown here is derived from an EMBL/GenBank/DDBJ whole genome shotgun (WGS) entry which is preliminary data.</text>
</comment>
<keyword evidence="1" id="KW-1133">Transmembrane helix</keyword>
<dbReference type="OrthoDB" id="5398564at2"/>
<gene>
    <name evidence="2" type="ORF">JN12_03749</name>
</gene>